<dbReference type="NCBIfam" id="TIGR00254">
    <property type="entry name" value="GGDEF"/>
    <property type="match status" value="1"/>
</dbReference>
<dbReference type="OrthoDB" id="23692at2"/>
<dbReference type="GO" id="GO:0052621">
    <property type="term" value="F:diguanylate cyclase activity"/>
    <property type="evidence" value="ECO:0007669"/>
    <property type="project" value="TreeGrafter"/>
</dbReference>
<evidence type="ECO:0000259" key="3">
    <source>
        <dbReference type="PROSITE" id="PS50887"/>
    </source>
</evidence>
<dbReference type="CDD" id="cd01949">
    <property type="entry name" value="GGDEF"/>
    <property type="match status" value="1"/>
</dbReference>
<dbReference type="InterPro" id="IPR029787">
    <property type="entry name" value="Nucleotide_cyclase"/>
</dbReference>
<dbReference type="Proteomes" id="UP000198960">
    <property type="component" value="Unassembled WGS sequence"/>
</dbReference>
<feature type="domain" description="GGDEF" evidence="3">
    <location>
        <begin position="226"/>
        <end position="353"/>
    </location>
</feature>
<dbReference type="Pfam" id="PF00990">
    <property type="entry name" value="GGDEF"/>
    <property type="match status" value="1"/>
</dbReference>
<keyword evidence="2" id="KW-0812">Transmembrane</keyword>
<evidence type="ECO:0000313" key="5">
    <source>
        <dbReference type="Proteomes" id="UP000198960"/>
    </source>
</evidence>
<dbReference type="FunFam" id="3.30.70.270:FF:000001">
    <property type="entry name" value="Diguanylate cyclase domain protein"/>
    <property type="match status" value="1"/>
</dbReference>
<dbReference type="PANTHER" id="PTHR45138">
    <property type="entry name" value="REGULATORY COMPONENTS OF SENSORY TRANSDUCTION SYSTEM"/>
    <property type="match status" value="1"/>
</dbReference>
<dbReference type="SMART" id="SM00267">
    <property type="entry name" value="GGDEF"/>
    <property type="match status" value="1"/>
</dbReference>
<dbReference type="InterPro" id="IPR000160">
    <property type="entry name" value="GGDEF_dom"/>
</dbReference>
<dbReference type="InterPro" id="IPR050469">
    <property type="entry name" value="Diguanylate_Cyclase"/>
</dbReference>
<feature type="transmembrane region" description="Helical" evidence="2">
    <location>
        <begin position="88"/>
        <end position="107"/>
    </location>
</feature>
<dbReference type="AlphaFoldDB" id="A0A1H8VSJ3"/>
<sequence length="366" mass="38147">MGAAVRRSLYRPLAEDDGRVAYWVHHVRLGVLLTEVAALAAVGYALFTPTPGRMHPVLLAAAALAILGSPLVLLLPLPAMMRDARGPVLFYAWSGATTVLVVVGTRMDGGADSALIVLLFLTLGFMSAAFQPAGVVAMGSVMVVSYLVVDVLPQPSTAGLFVAVVMAAFTMLCAMASANQWEAYDRLTLLLRTHETLAATDPLTGCLNRRAFLDRLHAAIGGAAEESTVVCLVDLDGFKAVNDRDGHAAGDAVLRSVTTALAAAVRETDTVARLGGDEFAVLAAVPEPGDATRLAERIREGIARVGRSVGVTASVGLTVVRAGDDDHEVLLRADQAMYRAKAAGGNRIGGPPSAVRFDGASVDHSV</sequence>
<dbReference type="Gene3D" id="3.30.70.270">
    <property type="match status" value="1"/>
</dbReference>
<dbReference type="PROSITE" id="PS50887">
    <property type="entry name" value="GGDEF"/>
    <property type="match status" value="1"/>
</dbReference>
<keyword evidence="2" id="KW-1133">Transmembrane helix</keyword>
<feature type="transmembrane region" description="Helical" evidence="2">
    <location>
        <begin position="158"/>
        <end position="178"/>
    </location>
</feature>
<proteinExistence type="predicted"/>
<feature type="transmembrane region" description="Helical" evidence="2">
    <location>
        <begin position="57"/>
        <end position="76"/>
    </location>
</feature>
<evidence type="ECO:0000256" key="1">
    <source>
        <dbReference type="SAM" id="MobiDB-lite"/>
    </source>
</evidence>
<dbReference type="InterPro" id="IPR043128">
    <property type="entry name" value="Rev_trsase/Diguanyl_cyclase"/>
</dbReference>
<keyword evidence="2" id="KW-0472">Membrane</keyword>
<dbReference type="EMBL" id="FOEE01000013">
    <property type="protein sequence ID" value="SEP18389.1"/>
    <property type="molecule type" value="Genomic_DNA"/>
</dbReference>
<gene>
    <name evidence="4" type="ORF">SAMN05660991_03779</name>
</gene>
<feature type="region of interest" description="Disordered" evidence="1">
    <location>
        <begin position="343"/>
        <end position="366"/>
    </location>
</feature>
<accession>A0A1H8VSJ3</accession>
<keyword evidence="5" id="KW-1185">Reference proteome</keyword>
<feature type="transmembrane region" description="Helical" evidence="2">
    <location>
        <begin position="20"/>
        <end position="45"/>
    </location>
</feature>
<evidence type="ECO:0000256" key="2">
    <source>
        <dbReference type="SAM" id="Phobius"/>
    </source>
</evidence>
<feature type="transmembrane region" description="Helical" evidence="2">
    <location>
        <begin position="113"/>
        <end position="130"/>
    </location>
</feature>
<protein>
    <submittedName>
        <fullName evidence="4">Diguanylate cyclase (GGDEF) domain-containing protein</fullName>
    </submittedName>
</protein>
<dbReference type="PANTHER" id="PTHR45138:SF9">
    <property type="entry name" value="DIGUANYLATE CYCLASE DGCM-RELATED"/>
    <property type="match status" value="1"/>
</dbReference>
<name>A0A1H8VSJ3_9ACTN</name>
<evidence type="ECO:0000313" key="4">
    <source>
        <dbReference type="EMBL" id="SEP18389.1"/>
    </source>
</evidence>
<reference evidence="5" key="1">
    <citation type="submission" date="2016-10" db="EMBL/GenBank/DDBJ databases">
        <authorList>
            <person name="Varghese N."/>
            <person name="Submissions S."/>
        </authorList>
    </citation>
    <scope>NUCLEOTIDE SEQUENCE [LARGE SCALE GENOMIC DNA]</scope>
    <source>
        <strain evidence="5">DSM 45413</strain>
    </source>
</reference>
<organism evidence="4 5">
    <name type="scientific">Trujillonella endophytica</name>
    <dbReference type="NCBI Taxonomy" id="673521"/>
    <lineage>
        <taxon>Bacteria</taxon>
        <taxon>Bacillati</taxon>
        <taxon>Actinomycetota</taxon>
        <taxon>Actinomycetes</taxon>
        <taxon>Geodermatophilales</taxon>
        <taxon>Geodermatophilaceae</taxon>
        <taxon>Trujillonella</taxon>
    </lineage>
</organism>
<dbReference type="STRING" id="673521.SAMN05660991_03779"/>
<dbReference type="RefSeq" id="WP_091947108.1">
    <property type="nucleotide sequence ID" value="NZ_FOEE01000013.1"/>
</dbReference>
<dbReference type="SUPFAM" id="SSF55073">
    <property type="entry name" value="Nucleotide cyclase"/>
    <property type="match status" value="1"/>
</dbReference>